<dbReference type="eggNOG" id="ENOG502SKG6">
    <property type="taxonomic scope" value="Eukaryota"/>
</dbReference>
<evidence type="ECO:0000256" key="7">
    <source>
        <dbReference type="ARBA" id="ARBA00022692"/>
    </source>
</evidence>
<evidence type="ECO:0000256" key="16">
    <source>
        <dbReference type="SAM" id="Phobius"/>
    </source>
</evidence>
<evidence type="ECO:0000256" key="2">
    <source>
        <dbReference type="ARBA" id="ARBA00004589"/>
    </source>
</evidence>
<organism evidence="20">
    <name type="scientific">Leptosphaeria maculans (strain JN3 / isolate v23.1.3 / race Av1-4-5-6-7-8)</name>
    <name type="common">Blackleg fungus</name>
    <name type="synonym">Phoma lingam</name>
    <dbReference type="NCBI Taxonomy" id="985895"/>
    <lineage>
        <taxon>Eukaryota</taxon>
        <taxon>Fungi</taxon>
        <taxon>Dikarya</taxon>
        <taxon>Ascomycota</taxon>
        <taxon>Pezizomycotina</taxon>
        <taxon>Dothideomycetes</taxon>
        <taxon>Pleosporomycetidae</taxon>
        <taxon>Pleosporales</taxon>
        <taxon>Pleosporineae</taxon>
        <taxon>Leptosphaeriaceae</taxon>
        <taxon>Plenodomus</taxon>
        <taxon>Plenodomus lingam/Leptosphaeria maculans species complex</taxon>
    </lineage>
</organism>
<evidence type="ECO:0000256" key="17">
    <source>
        <dbReference type="SAM" id="SignalP"/>
    </source>
</evidence>
<feature type="signal peptide" evidence="17">
    <location>
        <begin position="1"/>
        <end position="19"/>
    </location>
</feature>
<keyword evidence="10 16" id="KW-0472">Membrane</keyword>
<feature type="transmembrane region" description="Helical" evidence="16">
    <location>
        <begin position="337"/>
        <end position="358"/>
    </location>
</feature>
<gene>
    <name evidence="19" type="ORF">LEMA_P028880.1</name>
</gene>
<dbReference type="InterPro" id="IPR049326">
    <property type="entry name" value="Rhodopsin_dom_fungi"/>
</dbReference>
<feature type="domain" description="CFEM" evidence="18">
    <location>
        <begin position="2"/>
        <end position="117"/>
    </location>
</feature>
<feature type="disulfide bond" evidence="14">
    <location>
        <begin position="48"/>
        <end position="55"/>
    </location>
</feature>
<evidence type="ECO:0000256" key="11">
    <source>
        <dbReference type="ARBA" id="ARBA00023157"/>
    </source>
</evidence>
<feature type="binding site" description="axial binding residue" evidence="14">
    <location>
        <position position="52"/>
    </location>
    <ligand>
        <name>heme</name>
        <dbReference type="ChEBI" id="CHEBI:30413"/>
    </ligand>
    <ligandPart>
        <name>Fe</name>
        <dbReference type="ChEBI" id="CHEBI:18248"/>
    </ligandPart>
</feature>
<feature type="disulfide bond" evidence="14">
    <location>
        <begin position="38"/>
        <end position="69"/>
    </location>
</feature>
<keyword evidence="11 14" id="KW-1015">Disulfide bond</keyword>
<evidence type="ECO:0000256" key="13">
    <source>
        <dbReference type="ARBA" id="ARBA00038359"/>
    </source>
</evidence>
<keyword evidence="6" id="KW-0325">Glycoprotein</keyword>
<dbReference type="GeneID" id="13288507"/>
<evidence type="ECO:0000313" key="19">
    <source>
        <dbReference type="EMBL" id="CBX95736.1"/>
    </source>
</evidence>
<dbReference type="GO" id="GO:0046872">
    <property type="term" value="F:metal ion binding"/>
    <property type="evidence" value="ECO:0007669"/>
    <property type="project" value="UniProtKB-UniRule"/>
</dbReference>
<feature type="transmembrane region" description="Helical" evidence="16">
    <location>
        <begin position="179"/>
        <end position="202"/>
    </location>
</feature>
<dbReference type="PANTHER" id="PTHR33048">
    <property type="entry name" value="PTH11-LIKE INTEGRAL MEMBRANE PROTEIN (AFU_ORTHOLOGUE AFUA_5G11245)"/>
    <property type="match status" value="1"/>
</dbReference>
<evidence type="ECO:0000256" key="10">
    <source>
        <dbReference type="ARBA" id="ARBA00023136"/>
    </source>
</evidence>
<dbReference type="SMART" id="SM00747">
    <property type="entry name" value="CFEM"/>
    <property type="match status" value="1"/>
</dbReference>
<keyword evidence="5" id="KW-0964">Secreted</keyword>
<evidence type="ECO:0000259" key="18">
    <source>
        <dbReference type="PROSITE" id="PS52012"/>
    </source>
</evidence>
<evidence type="ECO:0000256" key="3">
    <source>
        <dbReference type="ARBA" id="ARBA00004613"/>
    </source>
</evidence>
<keyword evidence="20" id="KW-1185">Reference proteome</keyword>
<protein>
    <submittedName>
        <fullName evidence="19">Similar to CFEM domain-containing protein</fullName>
    </submittedName>
</protein>
<dbReference type="GO" id="GO:0098552">
    <property type="term" value="C:side of membrane"/>
    <property type="evidence" value="ECO:0007669"/>
    <property type="project" value="UniProtKB-KW"/>
</dbReference>
<keyword evidence="7 16" id="KW-0812">Transmembrane</keyword>
<dbReference type="GO" id="GO:0005576">
    <property type="term" value="C:extracellular region"/>
    <property type="evidence" value="ECO:0007669"/>
    <property type="project" value="UniProtKB-SubCell"/>
</dbReference>
<accession>E4ZVW0</accession>
<feature type="transmembrane region" description="Helical" evidence="16">
    <location>
        <begin position="214"/>
        <end position="235"/>
    </location>
</feature>
<feature type="compositionally biased region" description="Polar residues" evidence="15">
    <location>
        <begin position="401"/>
        <end position="412"/>
    </location>
</feature>
<evidence type="ECO:0000256" key="8">
    <source>
        <dbReference type="ARBA" id="ARBA00022729"/>
    </source>
</evidence>
<feature type="disulfide bond" evidence="14">
    <location>
        <begin position="34"/>
        <end position="74"/>
    </location>
</feature>
<sequence length="455" mass="50627">MKALQWTLPLLLWAQIGYTQQSGLIAIIEQFPTCAQTCLASSAKDTSCQLTDTTCVCADAKLQSDVEECVLRTCTLRQALTTKNLTATTCNVPVRYTGESIRISNLVLSVVTAFCALSRVIYKAVYSIGELGWDDYSVLAALIAGVPSVIIIDRGIVPNGLGRDVYTVTFDQITNFVRYLYALEVLYFFQIALTKLTLLFFFLRIFPKPLIRRLLWGTVAFNVLCGIAFVIVAVFQCQPISYYWTSWDKERPGKCVNINAVAWSNAIISIVLDIWMLVLPLYEIFHLQLSWRKKISVAVMFCVGTFVTVVSILRLQSLVNFATSNNPTWDQADVIKWSNVEINVGIICACLPALRVILVKAFPSLMGTTHQPSQPYYAYGSHNDGRSHGASKRRSGMVLGKSSQASSQPPRSITYTQTFEVQHMDNDEMSLVQMEQFSKKTKQAVASSSTSVSSL</sequence>
<keyword evidence="9 16" id="KW-1133">Transmembrane helix</keyword>
<dbReference type="InParanoid" id="E4ZVW0"/>
<evidence type="ECO:0000256" key="1">
    <source>
        <dbReference type="ARBA" id="ARBA00004141"/>
    </source>
</evidence>
<feature type="disulfide bond" evidence="14">
    <location>
        <begin position="57"/>
        <end position="90"/>
    </location>
</feature>
<proteinExistence type="inferred from homology"/>
<feature type="region of interest" description="Disordered" evidence="15">
    <location>
        <begin position="377"/>
        <end position="412"/>
    </location>
</feature>
<evidence type="ECO:0000256" key="5">
    <source>
        <dbReference type="ARBA" id="ARBA00022525"/>
    </source>
</evidence>
<dbReference type="PROSITE" id="PS52012">
    <property type="entry name" value="CFEM"/>
    <property type="match status" value="1"/>
</dbReference>
<evidence type="ECO:0000256" key="12">
    <source>
        <dbReference type="ARBA" id="ARBA00023288"/>
    </source>
</evidence>
<evidence type="ECO:0000256" key="15">
    <source>
        <dbReference type="SAM" id="MobiDB-lite"/>
    </source>
</evidence>
<dbReference type="AlphaFoldDB" id="E4ZVW0"/>
<dbReference type="InterPro" id="IPR008427">
    <property type="entry name" value="Extracellular_membr_CFEM_dom"/>
</dbReference>
<dbReference type="EMBL" id="FP929127">
    <property type="protein sequence ID" value="CBX95736.1"/>
    <property type="molecule type" value="Genomic_DNA"/>
</dbReference>
<dbReference type="HOGENOM" id="CLU_028200_6_3_1"/>
<dbReference type="STRING" id="985895.E4ZVW0"/>
<keyword evidence="14" id="KW-0349">Heme</keyword>
<feature type="transmembrane region" description="Helical" evidence="16">
    <location>
        <begin position="297"/>
        <end position="317"/>
    </location>
</feature>
<dbReference type="PANTHER" id="PTHR33048:SF143">
    <property type="entry name" value="EXTRACELLULAR MEMBRANE PROTEIN CFEM DOMAIN-CONTAINING PROTEIN-RELATED"/>
    <property type="match status" value="1"/>
</dbReference>
<name>E4ZVW0_LEPMJ</name>
<evidence type="ECO:0000256" key="9">
    <source>
        <dbReference type="ARBA" id="ARBA00022989"/>
    </source>
</evidence>
<keyword evidence="14" id="KW-0479">Metal-binding</keyword>
<dbReference type="VEuPathDB" id="FungiDB:LEMA_P028880.1"/>
<reference evidence="20" key="1">
    <citation type="journal article" date="2011" name="Nat. Commun.">
        <title>Effector diversification within compartments of the Leptosphaeria maculans genome affected by Repeat-Induced Point mutations.</title>
        <authorList>
            <person name="Rouxel T."/>
            <person name="Grandaubert J."/>
            <person name="Hane J.K."/>
            <person name="Hoede C."/>
            <person name="van de Wouw A.P."/>
            <person name="Couloux A."/>
            <person name="Dominguez V."/>
            <person name="Anthouard V."/>
            <person name="Bally P."/>
            <person name="Bourras S."/>
            <person name="Cozijnsen A.J."/>
            <person name="Ciuffetti L.M."/>
            <person name="Degrave A."/>
            <person name="Dilmaghani A."/>
            <person name="Duret L."/>
            <person name="Fudal I."/>
            <person name="Goodwin S.B."/>
            <person name="Gout L."/>
            <person name="Glaser N."/>
            <person name="Linglin J."/>
            <person name="Kema G.H.J."/>
            <person name="Lapalu N."/>
            <person name="Lawrence C.B."/>
            <person name="May K."/>
            <person name="Meyer M."/>
            <person name="Ollivier B."/>
            <person name="Poulain J."/>
            <person name="Schoch C.L."/>
            <person name="Simon A."/>
            <person name="Spatafora J.W."/>
            <person name="Stachowiak A."/>
            <person name="Turgeon B.G."/>
            <person name="Tyler B.M."/>
            <person name="Vincent D."/>
            <person name="Weissenbach J."/>
            <person name="Amselem J."/>
            <person name="Quesneville H."/>
            <person name="Oliver R.P."/>
            <person name="Wincker P."/>
            <person name="Balesdent M.-H."/>
            <person name="Howlett B.J."/>
        </authorList>
    </citation>
    <scope>NUCLEOTIDE SEQUENCE [LARGE SCALE GENOMIC DNA]</scope>
    <source>
        <strain evidence="20">JN3 / isolate v23.1.3 / race Av1-4-5-6-7-8</strain>
    </source>
</reference>
<feature type="chain" id="PRO_5003192191" evidence="17">
    <location>
        <begin position="20"/>
        <end position="455"/>
    </location>
</feature>
<dbReference type="Pfam" id="PF20684">
    <property type="entry name" value="Fung_rhodopsin"/>
    <property type="match status" value="1"/>
</dbReference>
<keyword evidence="6" id="KW-0336">GPI-anchor</keyword>
<dbReference type="OrthoDB" id="2496787at2759"/>
<dbReference type="InterPro" id="IPR052337">
    <property type="entry name" value="SAT4-like"/>
</dbReference>
<keyword evidence="12" id="KW-0449">Lipoprotein</keyword>
<evidence type="ECO:0000313" key="20">
    <source>
        <dbReference type="Proteomes" id="UP000002668"/>
    </source>
</evidence>
<dbReference type="Pfam" id="PF05730">
    <property type="entry name" value="CFEM"/>
    <property type="match status" value="1"/>
</dbReference>
<dbReference type="Proteomes" id="UP000002668">
    <property type="component" value="Genome"/>
</dbReference>
<feature type="transmembrane region" description="Helical" evidence="16">
    <location>
        <begin position="266"/>
        <end position="285"/>
    </location>
</feature>
<dbReference type="OMA" id="DINAITW"/>
<keyword evidence="8 17" id="KW-0732">Signal</keyword>
<comment type="similarity">
    <text evidence="4">Belongs to the RBT5 family.</text>
</comment>
<comment type="similarity">
    <text evidence="13">Belongs to the SAT4 family.</text>
</comment>
<evidence type="ECO:0000256" key="14">
    <source>
        <dbReference type="PROSITE-ProRule" id="PRU01356"/>
    </source>
</evidence>
<keyword evidence="14" id="KW-0408">Iron</keyword>
<evidence type="ECO:0000256" key="6">
    <source>
        <dbReference type="ARBA" id="ARBA00022622"/>
    </source>
</evidence>
<evidence type="ECO:0000256" key="4">
    <source>
        <dbReference type="ARBA" id="ARBA00010031"/>
    </source>
</evidence>
<comment type="subcellular location">
    <subcellularLocation>
        <location evidence="2">Membrane</location>
        <topology evidence="2">Lipid-anchor</topology>
        <topology evidence="2">GPI-anchor</topology>
    </subcellularLocation>
    <subcellularLocation>
        <location evidence="1">Membrane</location>
        <topology evidence="1">Multi-pass membrane protein</topology>
    </subcellularLocation>
    <subcellularLocation>
        <location evidence="3">Secreted</location>
    </subcellularLocation>
</comment>